<gene>
    <name evidence="1" type="ORF">H0A68_10665</name>
</gene>
<evidence type="ECO:0000313" key="1">
    <source>
        <dbReference type="EMBL" id="NYT37335.1"/>
    </source>
</evidence>
<keyword evidence="2" id="KW-1185">Reference proteome</keyword>
<comment type="caution">
    <text evidence="1">The sequence shown here is derived from an EMBL/GenBank/DDBJ whole genome shotgun (WGS) entry which is preliminary data.</text>
</comment>
<proteinExistence type="predicted"/>
<dbReference type="AlphaFoldDB" id="A0A853F9H3"/>
<evidence type="ECO:0000313" key="2">
    <source>
        <dbReference type="Proteomes" id="UP000580517"/>
    </source>
</evidence>
<organism evidence="1 2">
    <name type="scientific">Allopusillimonas soli</name>
    <dbReference type="NCBI Taxonomy" id="659016"/>
    <lineage>
        <taxon>Bacteria</taxon>
        <taxon>Pseudomonadati</taxon>
        <taxon>Pseudomonadota</taxon>
        <taxon>Betaproteobacteria</taxon>
        <taxon>Burkholderiales</taxon>
        <taxon>Alcaligenaceae</taxon>
        <taxon>Allopusillimonas</taxon>
    </lineage>
</organism>
<dbReference type="RefSeq" id="WP_129969519.1">
    <property type="nucleotide sequence ID" value="NZ_JACCEW010000003.1"/>
</dbReference>
<dbReference type="EMBL" id="JACCEW010000003">
    <property type="protein sequence ID" value="NYT37335.1"/>
    <property type="molecule type" value="Genomic_DNA"/>
</dbReference>
<accession>A0A853F9H3</accession>
<protein>
    <submittedName>
        <fullName evidence="1">DUF3717 domain-containing protein</fullName>
    </submittedName>
</protein>
<dbReference type="InterPro" id="IPR022191">
    <property type="entry name" value="DUF3717"/>
</dbReference>
<sequence>MTTHFTLADLEAAINFWRAHSPSRGEELELCPEAAALAEPYAFMIIKKRTELPLDVLDSDARAALETWRAQVQRA</sequence>
<dbReference type="Proteomes" id="UP000580517">
    <property type="component" value="Unassembled WGS sequence"/>
</dbReference>
<dbReference type="OrthoDB" id="8778662at2"/>
<reference evidence="1 2" key="1">
    <citation type="submission" date="2020-07" db="EMBL/GenBank/DDBJ databases">
        <title>Taxonomic revisions and descriptions of new bacterial species based on genomic comparisons in the high-G+C-content subgroup of the family Alcaligenaceae.</title>
        <authorList>
            <person name="Szabo A."/>
            <person name="Felfoldi T."/>
        </authorList>
    </citation>
    <scope>NUCLEOTIDE SEQUENCE [LARGE SCALE GENOMIC DNA]</scope>
    <source>
        <strain evidence="1 2">DSM 25264</strain>
    </source>
</reference>
<name>A0A853F9H3_9BURK</name>
<dbReference type="Pfam" id="PF12512">
    <property type="entry name" value="DUF3717"/>
    <property type="match status" value="1"/>
</dbReference>